<feature type="transmembrane region" description="Helical" evidence="13">
    <location>
        <begin position="137"/>
        <end position="157"/>
    </location>
</feature>
<feature type="domain" description="ABC transmembrane type-1" evidence="15">
    <location>
        <begin position="1"/>
        <end position="198"/>
    </location>
</feature>
<dbReference type="SUPFAM" id="SSF90123">
    <property type="entry name" value="ABC transporter transmembrane region"/>
    <property type="match status" value="2"/>
</dbReference>
<feature type="transmembrane region" description="Helical" evidence="13">
    <location>
        <begin position="57"/>
        <end position="77"/>
    </location>
</feature>
<comment type="subunit">
    <text evidence="11">Interacts with 1-naphthylphthalamic acid (NPA).</text>
</comment>
<dbReference type="CDD" id="cd18577">
    <property type="entry name" value="ABC_6TM_Pgp_ABCB1_D1_like"/>
    <property type="match status" value="1"/>
</dbReference>
<evidence type="ECO:0000259" key="14">
    <source>
        <dbReference type="PROSITE" id="PS50893"/>
    </source>
</evidence>
<dbReference type="PROSITE" id="PS50929">
    <property type="entry name" value="ABC_TM1F"/>
    <property type="match status" value="2"/>
</dbReference>
<feature type="transmembrane region" description="Helical" evidence="13">
    <location>
        <begin position="553"/>
        <end position="573"/>
    </location>
</feature>
<proteinExistence type="inferred from homology"/>
<dbReference type="CDD" id="cd03249">
    <property type="entry name" value="ABC_MTABC3_MDL1_MDL2"/>
    <property type="match status" value="2"/>
</dbReference>
<evidence type="ECO:0000256" key="6">
    <source>
        <dbReference type="ARBA" id="ARBA00022741"/>
    </source>
</evidence>
<dbReference type="FunFam" id="3.40.50.300:FF:000066">
    <property type="entry name" value="ABC transporter B family member 1"/>
    <property type="match status" value="1"/>
</dbReference>
<dbReference type="GO" id="GO:0005886">
    <property type="term" value="C:plasma membrane"/>
    <property type="evidence" value="ECO:0007669"/>
    <property type="project" value="UniProtKB-SubCell"/>
</dbReference>
<dbReference type="Gene3D" id="1.20.1560.10">
    <property type="entry name" value="ABC transporter type 1, transmembrane domain"/>
    <property type="match status" value="1"/>
</dbReference>
<dbReference type="CDD" id="cd18578">
    <property type="entry name" value="ABC_6TM_Pgp_ABCB1_D2_like"/>
    <property type="match status" value="1"/>
</dbReference>
<evidence type="ECO:0000256" key="1">
    <source>
        <dbReference type="ARBA" id="ARBA00004651"/>
    </source>
</evidence>
<keyword evidence="3" id="KW-0813">Transport</keyword>
<dbReference type="Proteomes" id="UP000001357">
    <property type="component" value="Unassembled WGS sequence"/>
</dbReference>
<evidence type="ECO:0000256" key="3">
    <source>
        <dbReference type="ARBA" id="ARBA00022448"/>
    </source>
</evidence>
<feature type="transmembrane region" description="Helical" evidence="13">
    <location>
        <begin position="31"/>
        <end position="51"/>
    </location>
</feature>
<gene>
    <name evidence="16" type="ORF">MONBRDRAFT_19578</name>
</gene>
<dbReference type="SMART" id="SM00382">
    <property type="entry name" value="AAA"/>
    <property type="match status" value="2"/>
</dbReference>
<dbReference type="AlphaFoldDB" id="A9US88"/>
<feature type="compositionally biased region" description="Polar residues" evidence="12">
    <location>
        <begin position="1133"/>
        <end position="1143"/>
    </location>
</feature>
<dbReference type="Gene3D" id="3.40.50.300">
    <property type="entry name" value="P-loop containing nucleotide triphosphate hydrolases"/>
    <property type="match status" value="2"/>
</dbReference>
<comment type="similarity">
    <text evidence="2">Belongs to the ABC transporter superfamily. ABCB family. Multidrug resistance exporter (TC 3.A.1.201) subfamily.</text>
</comment>
<name>A9US88_MONBE</name>
<dbReference type="PANTHER" id="PTHR43394:SF27">
    <property type="entry name" value="ATP-DEPENDENT TRANSLOCASE ABCB1-LIKE"/>
    <property type="match status" value="1"/>
</dbReference>
<dbReference type="FunCoup" id="A9US88">
    <property type="interactions" value="178"/>
</dbReference>
<evidence type="ECO:0000256" key="5">
    <source>
        <dbReference type="ARBA" id="ARBA00022737"/>
    </source>
</evidence>
<dbReference type="EMBL" id="CH991544">
    <property type="protein sequence ID" value="EDQ92058.1"/>
    <property type="molecule type" value="Genomic_DNA"/>
</dbReference>
<organism evidence="16 17">
    <name type="scientific">Monosiga brevicollis</name>
    <name type="common">Choanoflagellate</name>
    <dbReference type="NCBI Taxonomy" id="81824"/>
    <lineage>
        <taxon>Eukaryota</taxon>
        <taxon>Choanoflagellata</taxon>
        <taxon>Craspedida</taxon>
        <taxon>Salpingoecidae</taxon>
        <taxon>Monosiga</taxon>
    </lineage>
</organism>
<dbReference type="InterPro" id="IPR027417">
    <property type="entry name" value="P-loop_NTPase"/>
</dbReference>
<dbReference type="InterPro" id="IPR036640">
    <property type="entry name" value="ABC1_TM_sf"/>
</dbReference>
<feature type="region of interest" description="Disordered" evidence="12">
    <location>
        <begin position="1115"/>
        <end position="1143"/>
    </location>
</feature>
<dbReference type="KEGG" id="mbr:MONBRDRAFT_19578"/>
<keyword evidence="5" id="KW-0677">Repeat</keyword>
<dbReference type="SUPFAM" id="SSF52540">
    <property type="entry name" value="P-loop containing nucleoside triphosphate hydrolases"/>
    <property type="match status" value="2"/>
</dbReference>
<keyword evidence="10" id="KW-0325">Glycoprotein</keyword>
<dbReference type="GO" id="GO:0005524">
    <property type="term" value="F:ATP binding"/>
    <property type="evidence" value="ECO:0007669"/>
    <property type="project" value="UniProtKB-KW"/>
</dbReference>
<dbReference type="FunFam" id="1.20.1560.10:FF:000009">
    <property type="entry name" value="ABC transporter B family member 1"/>
    <property type="match status" value="1"/>
</dbReference>
<dbReference type="GO" id="GO:0016020">
    <property type="term" value="C:membrane"/>
    <property type="evidence" value="ECO:0000318"/>
    <property type="project" value="GO_Central"/>
</dbReference>
<dbReference type="PANTHER" id="PTHR43394">
    <property type="entry name" value="ATP-DEPENDENT PERMEASE MDL1, MITOCHONDRIAL"/>
    <property type="match status" value="1"/>
</dbReference>
<dbReference type="eggNOG" id="KOG0055">
    <property type="taxonomic scope" value="Eukaryota"/>
</dbReference>
<accession>A9US88</accession>
<evidence type="ECO:0000256" key="13">
    <source>
        <dbReference type="SAM" id="Phobius"/>
    </source>
</evidence>
<feature type="transmembrane region" description="Helical" evidence="13">
    <location>
        <begin position="775"/>
        <end position="795"/>
    </location>
</feature>
<dbReference type="GO" id="GO:0140359">
    <property type="term" value="F:ABC-type transporter activity"/>
    <property type="evidence" value="ECO:0007669"/>
    <property type="project" value="InterPro"/>
</dbReference>
<dbReference type="GO" id="GO:0016887">
    <property type="term" value="F:ATP hydrolysis activity"/>
    <property type="evidence" value="ECO:0007669"/>
    <property type="project" value="InterPro"/>
</dbReference>
<dbReference type="InterPro" id="IPR011527">
    <property type="entry name" value="ABC1_TM_dom"/>
</dbReference>
<dbReference type="Pfam" id="PF00664">
    <property type="entry name" value="ABC_membrane"/>
    <property type="match status" value="2"/>
</dbReference>
<dbReference type="InterPro" id="IPR039421">
    <property type="entry name" value="Type_1_exporter"/>
</dbReference>
<feature type="transmembrane region" description="Helical" evidence="13">
    <location>
        <begin position="671"/>
        <end position="691"/>
    </location>
</feature>
<dbReference type="Pfam" id="PF00005">
    <property type="entry name" value="ABC_tran"/>
    <property type="match status" value="2"/>
</dbReference>
<evidence type="ECO:0000313" key="17">
    <source>
        <dbReference type="Proteomes" id="UP000001357"/>
    </source>
</evidence>
<dbReference type="InParanoid" id="A9US88"/>
<keyword evidence="8 13" id="KW-1133">Transmembrane helix</keyword>
<sequence length="1143" mass="123891">MTWFDQQNSGSLAVIISQDVPKIQEAMGDKFGSFIQFEGMFLGGFIVGFIYSWKLALVVFSMVPLIGAGGAVMSKYIGDAQGGGNKFYGRAGAIADEVIRMIRTVIAFDTQDHECERYEKSLEDAERSGRTAGLAQGGGMGFTFGVIFLAYALTFYYGGQLINDGELSAGDVITCFFSVIIGAMALGQAAPNIATMAAGQAAAYKVFDIIERQSAIDSLSDEGIVPTTLEGAIEFKDIEFTYPTRPEEQILRGLNLSIKPRETIALVGSSGCGKSTTMALVERFYDPSSGSVSLDGINIKDINVQWLRSQIALVSQMPVLFPTSIFDNIALGGENVTEEQVIAAAKMANAHDFISRFPDGYDTMVGDSGAQMSGGQRQRIVIARALVKNPNILLLDEATSALDNESEGKVKEALDRASMDRTTIVIAHRLSTVFTADRIAVVHQGKVVEIGDPQSLLDKKGRFYDMVFDQYGQGMERGTTLTLDALQAAIPTDNSFKGAAGDEDDLPVRKTSRGEIALAADLKEDPDKDDKGPDVDRSMVGWVLQLNRPEWKYIAIGAFGAFIEGAVWPAYAICLSEVITAMQNSDLGTINDYAAGFVGIAVAVMVCVFLKFYMLTRSGEALTRRLRSKTFRAIVSNEAWWYDMPENARGILTARLSSDASAVRGVLGDRVGLAMQIFATVVGCLIVSMIYCWRVALVVLAASPIIGVGGALQFKLMSGFADTKAYERSGKFASQAIEHVRDVAALGRLNAFVEDYFRTLAGPTKATKRQAQVQGLTFGFTEASIFAVWALTFWWGAQVTNGNHCTFNEMFKSQFAILFMGIIVGQASSLAPDFGKAMVGAKRLYTLLKDHEERHPKEEARPSAKITGQIEFKDIKFNYPTRPDARVLDGFSLSVIPGQTVALVGPSGCGKSTVIALTEQFYRPDSGTITLDGKNIQDIDPKCVREHFALVAQQPELFALTIAENIAYGLDHTPSQEDIERAAKAANAHDFITDFEDGYNTMVGDKGAQLSGGQRQRIAIARALIRQDNIKILLLDEASAALDTHSEQLVHEALEGARKGRTTLVVAHRLSTIQNADLIAVLNQGKVAELGSHEELMKQGGLYAELVNSQQFVSTDENENGGNSNPPGMLLCCTSTQGRTPTF</sequence>
<evidence type="ECO:0000256" key="8">
    <source>
        <dbReference type="ARBA" id="ARBA00022989"/>
    </source>
</evidence>
<dbReference type="InterPro" id="IPR003593">
    <property type="entry name" value="AAA+_ATPase"/>
</dbReference>
<feature type="transmembrane region" description="Helical" evidence="13">
    <location>
        <begin position="593"/>
        <end position="615"/>
    </location>
</feature>
<dbReference type="FunFam" id="3.40.50.300:FF:000205">
    <property type="entry name" value="ABC transporter B family member 4"/>
    <property type="match status" value="1"/>
</dbReference>
<dbReference type="InterPro" id="IPR017871">
    <property type="entry name" value="ABC_transporter-like_CS"/>
</dbReference>
<evidence type="ECO:0000256" key="10">
    <source>
        <dbReference type="ARBA" id="ARBA00023180"/>
    </source>
</evidence>
<protein>
    <submittedName>
        <fullName evidence="16">Uncharacterized protein</fullName>
    </submittedName>
</protein>
<feature type="transmembrane region" description="Helical" evidence="13">
    <location>
        <begin position="697"/>
        <end position="714"/>
    </location>
</feature>
<dbReference type="GO" id="GO:0042626">
    <property type="term" value="F:ATPase-coupled transmembrane transporter activity"/>
    <property type="evidence" value="ECO:0000318"/>
    <property type="project" value="GO_Central"/>
</dbReference>
<dbReference type="GO" id="GO:0055085">
    <property type="term" value="P:transmembrane transport"/>
    <property type="evidence" value="ECO:0000318"/>
    <property type="project" value="GO_Central"/>
</dbReference>
<evidence type="ECO:0000313" key="16">
    <source>
        <dbReference type="EMBL" id="EDQ92058.1"/>
    </source>
</evidence>
<dbReference type="RefSeq" id="XP_001743344.1">
    <property type="nucleotide sequence ID" value="XM_001743292.1"/>
</dbReference>
<feature type="domain" description="ABC transporter" evidence="14">
    <location>
        <begin position="233"/>
        <end position="469"/>
    </location>
</feature>
<evidence type="ECO:0000256" key="2">
    <source>
        <dbReference type="ARBA" id="ARBA00007577"/>
    </source>
</evidence>
<evidence type="ECO:0000256" key="4">
    <source>
        <dbReference type="ARBA" id="ARBA00022692"/>
    </source>
</evidence>
<evidence type="ECO:0000259" key="15">
    <source>
        <dbReference type="PROSITE" id="PS50929"/>
    </source>
</evidence>
<feature type="domain" description="ABC transporter" evidence="14">
    <location>
        <begin position="870"/>
        <end position="1109"/>
    </location>
</feature>
<keyword evidence="17" id="KW-1185">Reference proteome</keyword>
<dbReference type="InterPro" id="IPR003439">
    <property type="entry name" value="ABC_transporter-like_ATP-bd"/>
</dbReference>
<dbReference type="PROSITE" id="PS50893">
    <property type="entry name" value="ABC_TRANSPORTER_2"/>
    <property type="match status" value="2"/>
</dbReference>
<evidence type="ECO:0000256" key="11">
    <source>
        <dbReference type="ARBA" id="ARBA00062948"/>
    </source>
</evidence>
<dbReference type="PROSITE" id="PS00211">
    <property type="entry name" value="ABC_TRANSPORTER_1"/>
    <property type="match status" value="2"/>
</dbReference>
<evidence type="ECO:0000256" key="9">
    <source>
        <dbReference type="ARBA" id="ARBA00023136"/>
    </source>
</evidence>
<dbReference type="STRING" id="81824.A9US88"/>
<keyword evidence="7" id="KW-0067">ATP-binding</keyword>
<dbReference type="OMA" id="LTMEDTI"/>
<feature type="transmembrane region" description="Helical" evidence="13">
    <location>
        <begin position="169"/>
        <end position="187"/>
    </location>
</feature>
<keyword evidence="6" id="KW-0547">Nucleotide-binding</keyword>
<dbReference type="FunFam" id="1.20.1560.10:FF:000558">
    <property type="entry name" value="Multidrug resistance protein 1"/>
    <property type="match status" value="1"/>
</dbReference>
<feature type="domain" description="ABC transmembrane type-1" evidence="15">
    <location>
        <begin position="555"/>
        <end position="836"/>
    </location>
</feature>
<evidence type="ECO:0000256" key="7">
    <source>
        <dbReference type="ARBA" id="ARBA00022840"/>
    </source>
</evidence>
<comment type="subcellular location">
    <subcellularLocation>
        <location evidence="1">Cell membrane</location>
        <topology evidence="1">Multi-pass membrane protein</topology>
    </subcellularLocation>
</comment>
<keyword evidence="9 13" id="KW-0472">Membrane</keyword>
<evidence type="ECO:0000256" key="12">
    <source>
        <dbReference type="SAM" id="MobiDB-lite"/>
    </source>
</evidence>
<reference evidence="16 17" key="1">
    <citation type="journal article" date="2008" name="Nature">
        <title>The genome of the choanoflagellate Monosiga brevicollis and the origin of metazoans.</title>
        <authorList>
            <consortium name="JGI Sequencing"/>
            <person name="King N."/>
            <person name="Westbrook M.J."/>
            <person name="Young S.L."/>
            <person name="Kuo A."/>
            <person name="Abedin M."/>
            <person name="Chapman J."/>
            <person name="Fairclough S."/>
            <person name="Hellsten U."/>
            <person name="Isogai Y."/>
            <person name="Letunic I."/>
            <person name="Marr M."/>
            <person name="Pincus D."/>
            <person name="Putnam N."/>
            <person name="Rokas A."/>
            <person name="Wright K.J."/>
            <person name="Zuzow R."/>
            <person name="Dirks W."/>
            <person name="Good M."/>
            <person name="Goodstein D."/>
            <person name="Lemons D."/>
            <person name="Li W."/>
            <person name="Lyons J.B."/>
            <person name="Morris A."/>
            <person name="Nichols S."/>
            <person name="Richter D.J."/>
            <person name="Salamov A."/>
            <person name="Bork P."/>
            <person name="Lim W.A."/>
            <person name="Manning G."/>
            <person name="Miller W.T."/>
            <person name="McGinnis W."/>
            <person name="Shapiro H."/>
            <person name="Tjian R."/>
            <person name="Grigoriev I.V."/>
            <person name="Rokhsar D."/>
        </authorList>
    </citation>
    <scope>NUCLEOTIDE SEQUENCE [LARGE SCALE GENOMIC DNA]</scope>
    <source>
        <strain evidence="17">MX1 / ATCC 50154</strain>
    </source>
</reference>
<dbReference type="GeneID" id="5888188"/>
<keyword evidence="4 13" id="KW-0812">Transmembrane</keyword>